<reference evidence="3" key="1">
    <citation type="submission" date="2018-11" db="EMBL/GenBank/DDBJ databases">
        <authorList>
            <person name="Alioto T."/>
            <person name="Alioto T."/>
        </authorList>
    </citation>
    <scope>NUCLEOTIDE SEQUENCE</scope>
</reference>
<dbReference type="PROSITE" id="PS50227">
    <property type="entry name" value="G_PROTEIN_RECEP_F2_3"/>
    <property type="match status" value="1"/>
</dbReference>
<comment type="caution">
    <text evidence="3">The sequence shown here is derived from an EMBL/GenBank/DDBJ whole genome shotgun (WGS) entry which is preliminary data.</text>
</comment>
<organism evidence="3 4">
    <name type="scientific">Mytilus galloprovincialis</name>
    <name type="common">Mediterranean mussel</name>
    <dbReference type="NCBI Taxonomy" id="29158"/>
    <lineage>
        <taxon>Eukaryota</taxon>
        <taxon>Metazoa</taxon>
        <taxon>Spiralia</taxon>
        <taxon>Lophotrochozoa</taxon>
        <taxon>Mollusca</taxon>
        <taxon>Bivalvia</taxon>
        <taxon>Autobranchia</taxon>
        <taxon>Pteriomorphia</taxon>
        <taxon>Mytilida</taxon>
        <taxon>Mytiloidea</taxon>
        <taxon>Mytilidae</taxon>
        <taxon>Mytilinae</taxon>
        <taxon>Mytilus</taxon>
    </lineage>
</organism>
<dbReference type="OrthoDB" id="10063988at2759"/>
<sequence length="521" mass="58555">MYVDSLVTVLILFKLTSVDGSHFRGGMITWKHTDNQQIDITYKLSFNREDEDHFCDVLDLVNGELIEGEGSLICYTGCSSISTTLSDMSYYCTDFNEEDKWTYGRRTVNVTLPRTSNGIYQFRYSSCCWVSLVEGGSNWSLLSTANITIREDIGRVNSPPTSSTPPVIRLKQGCYYSLTIPVEDEDGDTIRCRWANSYEECNGRCYSLSSIVLNKDKCVFSYNATGSEGLYAVALQIEDFPTDKAVQELSSIALQFVLHVYKSNESCEMKPLLETLQNSNDVVYIPVSTTYNQTIIARGYGISEIILNSPKEMLKSELSKYGTSNDRWYVNVTWTPTERDIGSHILCIMAVDSIRENVDKFNTTWSITAENTLATTDCTGEYTGNASRYCNSGGKWQEPAYTNCISKSMQHLRTLTAKLLSGDSVDTLVSTILEELENITNGNNGLRSGDLLTSSAVLNDIAKYVTEHKDTLTVGQIQIFGSLCDKLLDDSNHKSWEELNNEVMIIYQDMNASNRFCQCYF</sequence>
<dbReference type="GO" id="GO:0016020">
    <property type="term" value="C:membrane"/>
    <property type="evidence" value="ECO:0007669"/>
    <property type="project" value="InterPro"/>
</dbReference>
<evidence type="ECO:0000256" key="1">
    <source>
        <dbReference type="SAM" id="SignalP"/>
    </source>
</evidence>
<evidence type="ECO:0000313" key="4">
    <source>
        <dbReference type="Proteomes" id="UP000596742"/>
    </source>
</evidence>
<dbReference type="PANTHER" id="PTHR45813:SF8">
    <property type="entry name" value="IG-LIKE DOMAIN-CONTAINING PROTEIN"/>
    <property type="match status" value="1"/>
</dbReference>
<dbReference type="SUPFAM" id="SSF111418">
    <property type="entry name" value="Hormone receptor domain"/>
    <property type="match status" value="1"/>
</dbReference>
<gene>
    <name evidence="3" type="ORF">MGAL_10B073986</name>
</gene>
<dbReference type="AlphaFoldDB" id="A0A8B6E5U5"/>
<dbReference type="GO" id="GO:0004930">
    <property type="term" value="F:G protein-coupled receptor activity"/>
    <property type="evidence" value="ECO:0007669"/>
    <property type="project" value="InterPro"/>
</dbReference>
<keyword evidence="1" id="KW-0732">Signal</keyword>
<proteinExistence type="predicted"/>
<protein>
    <recommendedName>
        <fullName evidence="2">G-protein coupled receptors family 2 profile 1 domain-containing protein</fullName>
    </recommendedName>
</protein>
<evidence type="ECO:0000313" key="3">
    <source>
        <dbReference type="EMBL" id="VDI29617.1"/>
    </source>
</evidence>
<evidence type="ECO:0000259" key="2">
    <source>
        <dbReference type="PROSITE" id="PS50227"/>
    </source>
</evidence>
<dbReference type="InterPro" id="IPR036445">
    <property type="entry name" value="GPCR_2_extracell_dom_sf"/>
</dbReference>
<keyword evidence="4" id="KW-1185">Reference proteome</keyword>
<feature type="domain" description="G-protein coupled receptors family 2 profile 1" evidence="2">
    <location>
        <begin position="347"/>
        <end position="408"/>
    </location>
</feature>
<dbReference type="GO" id="GO:0007189">
    <property type="term" value="P:adenylate cyclase-activating G protein-coupled receptor signaling pathway"/>
    <property type="evidence" value="ECO:0007669"/>
    <property type="project" value="TreeGrafter"/>
</dbReference>
<accession>A0A8B6E5U5</accession>
<dbReference type="InterPro" id="IPR001879">
    <property type="entry name" value="GPCR_2_extracellular_dom"/>
</dbReference>
<dbReference type="EMBL" id="UYJE01004604">
    <property type="protein sequence ID" value="VDI29617.1"/>
    <property type="molecule type" value="Genomic_DNA"/>
</dbReference>
<dbReference type="Pfam" id="PF16489">
    <property type="entry name" value="GAIN"/>
    <property type="match status" value="1"/>
</dbReference>
<feature type="signal peptide" evidence="1">
    <location>
        <begin position="1"/>
        <end position="20"/>
    </location>
</feature>
<dbReference type="PANTHER" id="PTHR45813">
    <property type="entry name" value="IG-LIKE DOMAIN-CONTAINING PROTEIN"/>
    <property type="match status" value="1"/>
</dbReference>
<dbReference type="Pfam" id="PF02793">
    <property type="entry name" value="HRM"/>
    <property type="match status" value="1"/>
</dbReference>
<dbReference type="InterPro" id="IPR051587">
    <property type="entry name" value="Adhesion_GPCR"/>
</dbReference>
<dbReference type="Gene3D" id="4.10.1240.10">
    <property type="entry name" value="GPCR, family 2, extracellular hormone receptor domain"/>
    <property type="match status" value="1"/>
</dbReference>
<dbReference type="InterPro" id="IPR032471">
    <property type="entry name" value="AGRL2-4_GAIN_subdom_A"/>
</dbReference>
<name>A0A8B6E5U5_MYTGA</name>
<feature type="chain" id="PRO_5032362433" description="G-protein coupled receptors family 2 profile 1 domain-containing protein" evidence="1">
    <location>
        <begin position="21"/>
        <end position="521"/>
    </location>
</feature>
<dbReference type="Gene3D" id="1.25.40.610">
    <property type="match status" value="1"/>
</dbReference>
<dbReference type="Proteomes" id="UP000596742">
    <property type="component" value="Unassembled WGS sequence"/>
</dbReference>